<dbReference type="Proteomes" id="UP000602510">
    <property type="component" value="Unassembled WGS sequence"/>
</dbReference>
<dbReference type="AlphaFoldDB" id="A0A833SHX8"/>
<organism evidence="1 2">
    <name type="scientific">Phytophthora infestans</name>
    <name type="common">Potato late blight agent</name>
    <name type="synonym">Botrytis infestans</name>
    <dbReference type="NCBI Taxonomy" id="4787"/>
    <lineage>
        <taxon>Eukaryota</taxon>
        <taxon>Sar</taxon>
        <taxon>Stramenopiles</taxon>
        <taxon>Oomycota</taxon>
        <taxon>Peronosporomycetes</taxon>
        <taxon>Peronosporales</taxon>
        <taxon>Peronosporaceae</taxon>
        <taxon>Phytophthora</taxon>
    </lineage>
</organism>
<proteinExistence type="predicted"/>
<comment type="caution">
    <text evidence="1">The sequence shown here is derived from an EMBL/GenBank/DDBJ whole genome shotgun (WGS) entry which is preliminary data.</text>
</comment>
<evidence type="ECO:0000313" key="1">
    <source>
        <dbReference type="EMBL" id="KAF4031164.1"/>
    </source>
</evidence>
<accession>A0A833SHX8</accession>
<gene>
    <name evidence="1" type="ORF">GN244_ATG17037</name>
</gene>
<dbReference type="EMBL" id="WSZM01000603">
    <property type="protein sequence ID" value="KAF4031164.1"/>
    <property type="molecule type" value="Genomic_DNA"/>
</dbReference>
<protein>
    <submittedName>
        <fullName evidence="1">Putative Gag-Pol poly</fullName>
    </submittedName>
</protein>
<keyword evidence="2" id="KW-1185">Reference proteome</keyword>
<name>A0A833SHX8_PHYIN</name>
<dbReference type="CDD" id="cd09272">
    <property type="entry name" value="RNase_HI_RT_Ty1"/>
    <property type="match status" value="1"/>
</dbReference>
<evidence type="ECO:0000313" key="2">
    <source>
        <dbReference type="Proteomes" id="UP000602510"/>
    </source>
</evidence>
<sequence length="100" mass="10945">MELKLHMKGRPGPEPPDMIQLECYTDADFGGDKNVRKSVSGMVIKMNRMIVGWQCTKQGVVALSMAKAGFVAAVCGGQERLGREELLTKIGLRVQLPLTL</sequence>
<reference evidence="1" key="1">
    <citation type="submission" date="2020-04" db="EMBL/GenBank/DDBJ databases">
        <title>Hybrid Assembly of Korean Phytophthora infestans isolates.</title>
        <authorList>
            <person name="Prokchorchik M."/>
            <person name="Lee Y."/>
            <person name="Seo J."/>
            <person name="Cho J.-H."/>
            <person name="Park Y.-E."/>
            <person name="Jang D.-C."/>
            <person name="Im J.-S."/>
            <person name="Choi J.-G."/>
            <person name="Park H.-J."/>
            <person name="Lee G.-B."/>
            <person name="Lee Y.-G."/>
            <person name="Hong S.-Y."/>
            <person name="Cho K."/>
            <person name="Sohn K.H."/>
        </authorList>
    </citation>
    <scope>NUCLEOTIDE SEQUENCE</scope>
    <source>
        <strain evidence="1">KR_1_A1</strain>
    </source>
</reference>